<dbReference type="InterPro" id="IPR036291">
    <property type="entry name" value="NAD(P)-bd_dom_sf"/>
</dbReference>
<sequence length="297" mass="33000">MRILVTGGQGRLGKIIAQHLHDNGHKVVVTDTVPQYNLATHRPSYPYVRANLVDFGETIQVLSHCDHIASAPFDAVVHLAAIPAPGLTTNSVVFQTNMMSTYNVFEACRQLKIKNIIYASSETVLGIPMWLPGTTPSSVPVDESIELPESSYSLSKYLSEKMAEQYARRDPDLKILGFRFSNVITAEEYATFDSFSVDAASVMSRAWNFWGYIDARDASDAVLKGLTAPIKGAEVFIIANEDTCMRIPNSELLKTYFNGKVTLKPGTGEFETLLSIDKAKRMLGYKPQPTRWRKSKL</sequence>
<dbReference type="CDD" id="cd08946">
    <property type="entry name" value="SDR_e"/>
    <property type="match status" value="1"/>
</dbReference>
<dbReference type="InterPro" id="IPR001509">
    <property type="entry name" value="Epimerase_deHydtase"/>
</dbReference>
<comment type="caution">
    <text evidence="5">The sequence shown here is derived from an EMBL/GenBank/DDBJ whole genome shotgun (WGS) entry which is preliminary data.</text>
</comment>
<dbReference type="PANTHER" id="PTHR43103:SF5">
    <property type="entry name" value="4-EPIMERASE, PUTATIVE (AFU_ORTHOLOGUE AFUA_7G00360)-RELATED"/>
    <property type="match status" value="1"/>
</dbReference>
<organism evidence="5 6">
    <name type="scientific">Synchytrium microbalum</name>
    <dbReference type="NCBI Taxonomy" id="1806994"/>
    <lineage>
        <taxon>Eukaryota</taxon>
        <taxon>Fungi</taxon>
        <taxon>Fungi incertae sedis</taxon>
        <taxon>Chytridiomycota</taxon>
        <taxon>Chytridiomycota incertae sedis</taxon>
        <taxon>Chytridiomycetes</taxon>
        <taxon>Synchytriales</taxon>
        <taxon>Synchytriaceae</taxon>
        <taxon>Synchytrium</taxon>
    </lineage>
</organism>
<gene>
    <name evidence="5" type="ORF">SmJEL517_g02447</name>
</gene>
<evidence type="ECO:0000313" key="6">
    <source>
        <dbReference type="Proteomes" id="UP000319731"/>
    </source>
</evidence>
<dbReference type="GO" id="GO:0016491">
    <property type="term" value="F:oxidoreductase activity"/>
    <property type="evidence" value="ECO:0007669"/>
    <property type="project" value="UniProtKB-KW"/>
</dbReference>
<evidence type="ECO:0000256" key="3">
    <source>
        <dbReference type="ARBA" id="ARBA00023027"/>
    </source>
</evidence>
<accession>A0A507CAJ2</accession>
<dbReference type="AlphaFoldDB" id="A0A507CAJ2"/>
<dbReference type="PANTHER" id="PTHR43103">
    <property type="entry name" value="NUCLEOSIDE-DIPHOSPHATE-SUGAR EPIMERASE"/>
    <property type="match status" value="1"/>
</dbReference>
<dbReference type="SUPFAM" id="SSF51735">
    <property type="entry name" value="NAD(P)-binding Rossmann-fold domains"/>
    <property type="match status" value="1"/>
</dbReference>
<feature type="domain" description="NAD-dependent epimerase/dehydratase" evidence="4">
    <location>
        <begin position="3"/>
        <end position="194"/>
    </location>
</feature>
<dbReference type="EMBL" id="QEAO01000010">
    <property type="protein sequence ID" value="TPX35026.1"/>
    <property type="molecule type" value="Genomic_DNA"/>
</dbReference>
<reference evidence="5 6" key="1">
    <citation type="journal article" date="2019" name="Sci. Rep.">
        <title>Comparative genomics of chytrid fungi reveal insights into the obligate biotrophic and pathogenic lifestyle of Synchytrium endobioticum.</title>
        <authorList>
            <person name="van de Vossenberg B.T.L.H."/>
            <person name="Warris S."/>
            <person name="Nguyen H.D.T."/>
            <person name="van Gent-Pelzer M.P.E."/>
            <person name="Joly D.L."/>
            <person name="van de Geest H.C."/>
            <person name="Bonants P.J.M."/>
            <person name="Smith D.S."/>
            <person name="Levesque C.A."/>
            <person name="van der Lee T.A.J."/>
        </authorList>
    </citation>
    <scope>NUCLEOTIDE SEQUENCE [LARGE SCALE GENOMIC DNA]</scope>
    <source>
        <strain evidence="5 6">JEL517</strain>
    </source>
</reference>
<evidence type="ECO:0000313" key="5">
    <source>
        <dbReference type="EMBL" id="TPX35026.1"/>
    </source>
</evidence>
<protein>
    <recommendedName>
        <fullName evidence="4">NAD-dependent epimerase/dehydratase domain-containing protein</fullName>
    </recommendedName>
</protein>
<dbReference type="STRING" id="1806994.A0A507CAJ2"/>
<keyword evidence="6" id="KW-1185">Reference proteome</keyword>
<dbReference type="Gene3D" id="3.40.50.720">
    <property type="entry name" value="NAD(P)-binding Rossmann-like Domain"/>
    <property type="match status" value="1"/>
</dbReference>
<proteinExistence type="inferred from homology"/>
<keyword evidence="2" id="KW-0560">Oxidoreductase</keyword>
<dbReference type="GeneID" id="42003672"/>
<keyword evidence="3" id="KW-0520">NAD</keyword>
<name>A0A507CAJ2_9FUNG</name>
<comment type="similarity">
    <text evidence="1">Belongs to the NAD(P)-dependent epimerase/dehydratase family.</text>
</comment>
<dbReference type="OrthoDB" id="202470at2759"/>
<dbReference type="Proteomes" id="UP000319731">
    <property type="component" value="Unassembled WGS sequence"/>
</dbReference>
<evidence type="ECO:0000256" key="1">
    <source>
        <dbReference type="ARBA" id="ARBA00007637"/>
    </source>
</evidence>
<dbReference type="RefSeq" id="XP_031025611.1">
    <property type="nucleotide sequence ID" value="XM_031168375.1"/>
</dbReference>
<evidence type="ECO:0000256" key="2">
    <source>
        <dbReference type="ARBA" id="ARBA00023002"/>
    </source>
</evidence>
<dbReference type="Pfam" id="PF01370">
    <property type="entry name" value="Epimerase"/>
    <property type="match status" value="1"/>
</dbReference>
<evidence type="ECO:0000259" key="4">
    <source>
        <dbReference type="Pfam" id="PF01370"/>
    </source>
</evidence>